<evidence type="ECO:0000256" key="3">
    <source>
        <dbReference type="ARBA" id="ARBA00048132"/>
    </source>
</evidence>
<evidence type="ECO:0000313" key="5">
    <source>
        <dbReference type="EMBL" id="GAX57584.1"/>
    </source>
</evidence>
<dbReference type="Pfam" id="PF07992">
    <property type="entry name" value="Pyr_redox_2"/>
    <property type="match status" value="1"/>
</dbReference>
<dbReference type="PRINTS" id="PR00368">
    <property type="entry name" value="FADPNR"/>
</dbReference>
<dbReference type="InterPro" id="IPR018490">
    <property type="entry name" value="cNMP-bd_dom_sf"/>
</dbReference>
<reference evidence="6" key="1">
    <citation type="submission" date="2017-05" db="EMBL/GenBank/DDBJ databases">
        <title>Streptomyces olivochromogenes NBRC 3561 whole genome shotgun sequence.</title>
        <authorList>
            <person name="Dohra H."/>
            <person name="Kodani S."/>
        </authorList>
    </citation>
    <scope>NUCLEOTIDE SEQUENCE [LARGE SCALE GENOMIC DNA]</scope>
    <source>
        <strain evidence="6">NBRC 3561</strain>
    </source>
</reference>
<comment type="catalytic activity">
    <reaction evidence="3">
        <text>[thioredoxin]-dithiol + NADP(+) = [thioredoxin]-disulfide + NADPH + H(+)</text>
        <dbReference type="Rhea" id="RHEA:20345"/>
        <dbReference type="Rhea" id="RHEA-COMP:10698"/>
        <dbReference type="Rhea" id="RHEA-COMP:10700"/>
        <dbReference type="ChEBI" id="CHEBI:15378"/>
        <dbReference type="ChEBI" id="CHEBI:29950"/>
        <dbReference type="ChEBI" id="CHEBI:50058"/>
        <dbReference type="ChEBI" id="CHEBI:57783"/>
        <dbReference type="ChEBI" id="CHEBI:58349"/>
        <dbReference type="EC" id="1.8.1.9"/>
    </reaction>
</comment>
<comment type="caution">
    <text evidence="5">The sequence shown here is derived from an EMBL/GenBank/DDBJ whole genome shotgun (WGS) entry which is preliminary data.</text>
</comment>
<dbReference type="EMBL" id="BDQI01000037">
    <property type="protein sequence ID" value="GAX57584.1"/>
    <property type="molecule type" value="Genomic_DNA"/>
</dbReference>
<protein>
    <submittedName>
        <fullName evidence="5">Thioredoxin reductase</fullName>
        <ecNumber evidence="5">1.8.1.9</ecNumber>
    </submittedName>
</protein>
<evidence type="ECO:0000256" key="2">
    <source>
        <dbReference type="ARBA" id="ARBA00023002"/>
    </source>
</evidence>
<name>A0A250VTZ7_STROL</name>
<keyword evidence="1" id="KW-0285">Flavoprotein</keyword>
<dbReference type="PROSITE" id="PS50042">
    <property type="entry name" value="CNMP_BINDING_3"/>
    <property type="match status" value="1"/>
</dbReference>
<dbReference type="SUPFAM" id="SSF51905">
    <property type="entry name" value="FAD/NAD(P)-binding domain"/>
    <property type="match status" value="1"/>
</dbReference>
<dbReference type="SMART" id="SM00100">
    <property type="entry name" value="cNMP"/>
    <property type="match status" value="1"/>
</dbReference>
<dbReference type="PRINTS" id="PR00469">
    <property type="entry name" value="PNDRDTASEII"/>
</dbReference>
<keyword evidence="2 5" id="KW-0560">Oxidoreductase</keyword>
<dbReference type="RefSeq" id="WP_079065816.1">
    <property type="nucleotide sequence ID" value="NZ_BDQI01000037.1"/>
</dbReference>
<dbReference type="Proteomes" id="UP000217446">
    <property type="component" value="Unassembled WGS sequence"/>
</dbReference>
<evidence type="ECO:0000256" key="1">
    <source>
        <dbReference type="ARBA" id="ARBA00022630"/>
    </source>
</evidence>
<dbReference type="InterPro" id="IPR023753">
    <property type="entry name" value="FAD/NAD-binding_dom"/>
</dbReference>
<dbReference type="Gene3D" id="2.60.120.10">
    <property type="entry name" value="Jelly Rolls"/>
    <property type="match status" value="1"/>
</dbReference>
<dbReference type="Pfam" id="PF00027">
    <property type="entry name" value="cNMP_binding"/>
    <property type="match status" value="1"/>
</dbReference>
<dbReference type="InterPro" id="IPR050097">
    <property type="entry name" value="Ferredoxin-NADP_redctase_2"/>
</dbReference>
<dbReference type="EC" id="1.8.1.9" evidence="5"/>
<dbReference type="SUPFAM" id="SSF51206">
    <property type="entry name" value="cAMP-binding domain-like"/>
    <property type="match status" value="1"/>
</dbReference>
<dbReference type="Gene3D" id="3.50.50.60">
    <property type="entry name" value="FAD/NAD(P)-binding domain"/>
    <property type="match status" value="2"/>
</dbReference>
<dbReference type="CDD" id="cd00038">
    <property type="entry name" value="CAP_ED"/>
    <property type="match status" value="1"/>
</dbReference>
<dbReference type="GO" id="GO:0004791">
    <property type="term" value="F:thioredoxin-disulfide reductase (NADPH) activity"/>
    <property type="evidence" value="ECO:0007669"/>
    <property type="project" value="UniProtKB-EC"/>
</dbReference>
<dbReference type="InterPro" id="IPR036188">
    <property type="entry name" value="FAD/NAD-bd_sf"/>
</dbReference>
<gene>
    <name evidence="5" type="primary">trxB_3</name>
    <name evidence="5" type="ORF">SO3561_09154</name>
</gene>
<dbReference type="InterPro" id="IPR014710">
    <property type="entry name" value="RmlC-like_jellyroll"/>
</dbReference>
<sequence length="560" mass="60061">MPSRQPGRRIWGDRAYPRLEKDQLARLFEFGVPQNITAGQFIYRLGDEKYDLVVIEEGQLEIIREAGPGYSEEVIVTFGPGEFVGELSILTGQFVYLPARAATDGRIYRIPPDRFRFLMETETALSDILLTAFRARREILMESASRTIEVIGSASSAECMALRSYLEHMALPYRWMDDATADGSLLMRLASLSAGDLPTVLLPGRSLRNATPGSLATNLGLSHERIKDEEIDLAVIGGGPAGLGAAVYGSSEGLGTVLFDAVGPGGQAAASSRIENYLGFPNGISGAELTRLAAVQALKFGSRLYSPSRAVSLQSLADRIKISLSDGTDIFVRAAIIATGARYQSLPIARWKQFEGAGIYYAATDLEVRSCAGRPVAVLGGANSAGQAALFLASKSIAVNIILRRDNIEARMSSYLVRRLLADPRVSVHTSSEVTALEGEGSLEAIRIRNSATGVESLLRCSGLFCFIGATPATDWLNDACAADKDGFIYTDVHIADEYLGPSWQELQRAPLPFETSIPRVFAAGDVRHGSIKRVAAAVGEGASAVSSVHRVIGVPGVPF</sequence>
<organism evidence="5 6">
    <name type="scientific">Streptomyces olivochromogenes</name>
    <dbReference type="NCBI Taxonomy" id="1963"/>
    <lineage>
        <taxon>Bacteria</taxon>
        <taxon>Bacillati</taxon>
        <taxon>Actinomycetota</taxon>
        <taxon>Actinomycetes</taxon>
        <taxon>Kitasatosporales</taxon>
        <taxon>Streptomycetaceae</taxon>
        <taxon>Streptomyces</taxon>
    </lineage>
</organism>
<dbReference type="PANTHER" id="PTHR48105">
    <property type="entry name" value="THIOREDOXIN REDUCTASE 1-RELATED-RELATED"/>
    <property type="match status" value="1"/>
</dbReference>
<keyword evidence="6" id="KW-1185">Reference proteome</keyword>
<evidence type="ECO:0000313" key="6">
    <source>
        <dbReference type="Proteomes" id="UP000217446"/>
    </source>
</evidence>
<dbReference type="AlphaFoldDB" id="A0A250VTZ7"/>
<accession>A0A250VTZ7</accession>
<feature type="domain" description="Cyclic nucleotide-binding" evidence="4">
    <location>
        <begin position="15"/>
        <end position="119"/>
    </location>
</feature>
<evidence type="ECO:0000259" key="4">
    <source>
        <dbReference type="PROSITE" id="PS50042"/>
    </source>
</evidence>
<proteinExistence type="predicted"/>
<dbReference type="InterPro" id="IPR000595">
    <property type="entry name" value="cNMP-bd_dom"/>
</dbReference>